<name>A0A2P2QIJ4_RHIMU</name>
<proteinExistence type="predicted"/>
<dbReference type="EMBL" id="GGEC01086292">
    <property type="protein sequence ID" value="MBX66776.1"/>
    <property type="molecule type" value="Transcribed_RNA"/>
</dbReference>
<organism evidence="1">
    <name type="scientific">Rhizophora mucronata</name>
    <name type="common">Asiatic mangrove</name>
    <dbReference type="NCBI Taxonomy" id="61149"/>
    <lineage>
        <taxon>Eukaryota</taxon>
        <taxon>Viridiplantae</taxon>
        <taxon>Streptophyta</taxon>
        <taxon>Embryophyta</taxon>
        <taxon>Tracheophyta</taxon>
        <taxon>Spermatophyta</taxon>
        <taxon>Magnoliopsida</taxon>
        <taxon>eudicotyledons</taxon>
        <taxon>Gunneridae</taxon>
        <taxon>Pentapetalae</taxon>
        <taxon>rosids</taxon>
        <taxon>fabids</taxon>
        <taxon>Malpighiales</taxon>
        <taxon>Rhizophoraceae</taxon>
        <taxon>Rhizophora</taxon>
    </lineage>
</organism>
<accession>A0A2P2QIJ4</accession>
<sequence length="47" mass="5464">MLSAQNWLLIQLHSKMGLVILTLILHQKKSSHGKHPPIYSIKEHKHK</sequence>
<protein>
    <submittedName>
        <fullName evidence="1">Uncharacterized protein</fullName>
    </submittedName>
</protein>
<evidence type="ECO:0000313" key="1">
    <source>
        <dbReference type="EMBL" id="MBX66776.1"/>
    </source>
</evidence>
<reference evidence="1" key="1">
    <citation type="submission" date="2018-02" db="EMBL/GenBank/DDBJ databases">
        <title>Rhizophora mucronata_Transcriptome.</title>
        <authorList>
            <person name="Meera S.P."/>
            <person name="Sreeshan A."/>
            <person name="Augustine A."/>
        </authorList>
    </citation>
    <scope>NUCLEOTIDE SEQUENCE</scope>
    <source>
        <tissue evidence="1">Leaf</tissue>
    </source>
</reference>
<dbReference type="AlphaFoldDB" id="A0A2P2QIJ4"/>